<dbReference type="PROSITE" id="PS51459">
    <property type="entry name" value="FIDO"/>
    <property type="match status" value="1"/>
</dbReference>
<dbReference type="InterPro" id="IPR036597">
    <property type="entry name" value="Fido-like_dom_sf"/>
</dbReference>
<dbReference type="GO" id="GO:0005524">
    <property type="term" value="F:ATP binding"/>
    <property type="evidence" value="ECO:0007669"/>
    <property type="project" value="UniProtKB-KW"/>
</dbReference>
<dbReference type="Pfam" id="PF02661">
    <property type="entry name" value="Fic"/>
    <property type="match status" value="1"/>
</dbReference>
<evidence type="ECO:0000256" key="4">
    <source>
        <dbReference type="ARBA" id="ARBA00022840"/>
    </source>
</evidence>
<dbReference type="PANTHER" id="PTHR39560">
    <property type="entry name" value="PROTEIN ADENYLYLTRANSFERASE FIC-RELATED"/>
    <property type="match status" value="1"/>
</dbReference>
<dbReference type="Gene3D" id="1.10.3290.10">
    <property type="entry name" value="Fido-like domain"/>
    <property type="match status" value="1"/>
</dbReference>
<dbReference type="AlphaFoldDB" id="A0A0W8E6J6"/>
<comment type="caution">
    <text evidence="6">The sequence shown here is derived from an EMBL/GenBank/DDBJ whole genome shotgun (WGS) entry which is preliminary data.</text>
</comment>
<organism evidence="6">
    <name type="scientific">hydrocarbon metagenome</name>
    <dbReference type="NCBI Taxonomy" id="938273"/>
    <lineage>
        <taxon>unclassified sequences</taxon>
        <taxon>metagenomes</taxon>
        <taxon>ecological metagenomes</taxon>
    </lineage>
</organism>
<sequence>MLRQYELENENPVKGRFGPTHLRNIHKYIFQDVYSFAGKYRVEDIWKDKTFFCKSEYIKENLSYCLANLIKENYLRNLPLKESSARIAYYMAEINMIHPFREGNGQAIREFIRQLALYAGYRIDWSKVEPDILLEASIISVDKDMEPLTECIIKAIVKL</sequence>
<evidence type="ECO:0000256" key="1">
    <source>
        <dbReference type="ARBA" id="ARBA00022679"/>
    </source>
</evidence>
<keyword evidence="3" id="KW-0547">Nucleotide-binding</keyword>
<dbReference type="PANTHER" id="PTHR39560:SF1">
    <property type="entry name" value="PROTEIN ADENYLYLTRANSFERASE FIC-RELATED"/>
    <property type="match status" value="1"/>
</dbReference>
<feature type="domain" description="Fido" evidence="5">
    <location>
        <begin position="17"/>
        <end position="154"/>
    </location>
</feature>
<accession>A0A0W8E6J6</accession>
<dbReference type="EMBL" id="LNQE01001856">
    <property type="protein sequence ID" value="KUG04220.1"/>
    <property type="molecule type" value="Genomic_DNA"/>
</dbReference>
<name>A0A0W8E6J6_9ZZZZ</name>
<protein>
    <submittedName>
        <fullName evidence="6">Cell filamentation protein fic</fullName>
    </submittedName>
</protein>
<evidence type="ECO:0000256" key="3">
    <source>
        <dbReference type="ARBA" id="ARBA00022741"/>
    </source>
</evidence>
<dbReference type="GO" id="GO:0016779">
    <property type="term" value="F:nucleotidyltransferase activity"/>
    <property type="evidence" value="ECO:0007669"/>
    <property type="project" value="UniProtKB-KW"/>
</dbReference>
<dbReference type="GO" id="GO:0051302">
    <property type="term" value="P:regulation of cell division"/>
    <property type="evidence" value="ECO:0007669"/>
    <property type="project" value="TreeGrafter"/>
</dbReference>
<dbReference type="InterPro" id="IPR003812">
    <property type="entry name" value="Fido"/>
</dbReference>
<gene>
    <name evidence="6" type="ORF">ASZ90_018441</name>
</gene>
<proteinExistence type="predicted"/>
<evidence type="ECO:0000313" key="6">
    <source>
        <dbReference type="EMBL" id="KUG04220.1"/>
    </source>
</evidence>
<evidence type="ECO:0000256" key="2">
    <source>
        <dbReference type="ARBA" id="ARBA00022695"/>
    </source>
</evidence>
<reference evidence="6" key="1">
    <citation type="journal article" date="2015" name="Proc. Natl. Acad. Sci. U.S.A.">
        <title>Networks of energetic and metabolic interactions define dynamics in microbial communities.</title>
        <authorList>
            <person name="Embree M."/>
            <person name="Liu J.K."/>
            <person name="Al-Bassam M.M."/>
            <person name="Zengler K."/>
        </authorList>
    </citation>
    <scope>NUCLEOTIDE SEQUENCE</scope>
</reference>
<evidence type="ECO:0000259" key="5">
    <source>
        <dbReference type="PROSITE" id="PS51459"/>
    </source>
</evidence>
<keyword evidence="4" id="KW-0067">ATP-binding</keyword>
<dbReference type="SUPFAM" id="SSF140931">
    <property type="entry name" value="Fic-like"/>
    <property type="match status" value="1"/>
</dbReference>
<keyword evidence="2" id="KW-0548">Nucleotidyltransferase</keyword>
<keyword evidence="1" id="KW-0808">Transferase</keyword>